<comment type="similarity">
    <text evidence="1">Belongs to the IS150/IS1296 orfA family.</text>
</comment>
<evidence type="ECO:0000259" key="4">
    <source>
        <dbReference type="Pfam" id="PF13518"/>
    </source>
</evidence>
<feature type="signal peptide" evidence="3">
    <location>
        <begin position="1"/>
        <end position="22"/>
    </location>
</feature>
<feature type="domain" description="Insertion element IS150 protein InsJ-like helix-turn-helix" evidence="4">
    <location>
        <begin position="93"/>
        <end position="145"/>
    </location>
</feature>
<dbReference type="Pfam" id="PF13518">
    <property type="entry name" value="HTH_28"/>
    <property type="match status" value="1"/>
</dbReference>
<dbReference type="GO" id="GO:0043565">
    <property type="term" value="F:sequence-specific DNA binding"/>
    <property type="evidence" value="ECO:0007669"/>
    <property type="project" value="InterPro"/>
</dbReference>
<dbReference type="STRING" id="1167632.GCA_000286335_02289"/>
<evidence type="ECO:0000256" key="1">
    <source>
        <dbReference type="ARBA" id="ARBA00038232"/>
    </source>
</evidence>
<feature type="chain" id="PRO_5015636598" evidence="3">
    <location>
        <begin position="23"/>
        <end position="203"/>
    </location>
</feature>
<sequence length="203" mass="23776">MRLARISLGLPLVILSSQCSHASLPKYSKKLKENVAQDYLNKGISLEGLDIRYNIRSKSTLRQWIIQYTKGKKNKSHEPEVSIVNTKKTTLEERIEIVKYCLDHNITCKEASEKFNLKYSQLYSWIQKYKEHGEDGLIDGRGKGKPQSIMTPEEELNARIKVLDERNKYLEMENEVLKKEEEIERQLMKEKSGKKHRTKRSNH</sequence>
<name>A0A2T4PVR0_9STAP</name>
<dbReference type="InterPro" id="IPR052057">
    <property type="entry name" value="IS150/IS1296_orfA-like"/>
</dbReference>
<dbReference type="InterPro" id="IPR055247">
    <property type="entry name" value="InsJ-like_HTH"/>
</dbReference>
<dbReference type="InterPro" id="IPR010921">
    <property type="entry name" value="Trp_repressor/repl_initiator"/>
</dbReference>
<protein>
    <submittedName>
        <fullName evidence="5">Transposase</fullName>
    </submittedName>
</protein>
<accession>A0A2T4PVR0</accession>
<evidence type="ECO:0000256" key="3">
    <source>
        <dbReference type="SAM" id="SignalP"/>
    </source>
</evidence>
<comment type="caution">
    <text evidence="5">The sequence shown here is derived from an EMBL/GenBank/DDBJ whole genome shotgun (WGS) entry which is preliminary data.</text>
</comment>
<evidence type="ECO:0000313" key="5">
    <source>
        <dbReference type="EMBL" id="PTI30563.1"/>
    </source>
</evidence>
<keyword evidence="2" id="KW-0175">Coiled coil</keyword>
<dbReference type="InterPro" id="IPR036388">
    <property type="entry name" value="WH-like_DNA-bd_sf"/>
</dbReference>
<gene>
    <name evidence="5" type="ORF">BU072_02400</name>
</gene>
<keyword evidence="3" id="KW-0732">Signal</keyword>
<dbReference type="PANTHER" id="PTHR33795:SF1">
    <property type="entry name" value="INSERTION ELEMENT IS150 PROTEIN INSJ"/>
    <property type="match status" value="1"/>
</dbReference>
<evidence type="ECO:0000256" key="2">
    <source>
        <dbReference type="SAM" id="Coils"/>
    </source>
</evidence>
<dbReference type="PANTHER" id="PTHR33795">
    <property type="entry name" value="INSERTION ELEMENT IS150 PROTEIN INSJ"/>
    <property type="match status" value="1"/>
</dbReference>
<dbReference type="AlphaFoldDB" id="A0A2T4PVR0"/>
<dbReference type="Gene3D" id="1.10.10.10">
    <property type="entry name" value="Winged helix-like DNA-binding domain superfamily/Winged helix DNA-binding domain"/>
    <property type="match status" value="1"/>
</dbReference>
<proteinExistence type="inferred from homology"/>
<organism evidence="5 6">
    <name type="scientific">Mammaliicoccus vitulinus</name>
    <dbReference type="NCBI Taxonomy" id="71237"/>
    <lineage>
        <taxon>Bacteria</taxon>
        <taxon>Bacillati</taxon>
        <taxon>Bacillota</taxon>
        <taxon>Bacilli</taxon>
        <taxon>Bacillales</taxon>
        <taxon>Staphylococcaceae</taxon>
        <taxon>Mammaliicoccus</taxon>
    </lineage>
</organism>
<feature type="coiled-coil region" evidence="2">
    <location>
        <begin position="153"/>
        <end position="190"/>
    </location>
</feature>
<dbReference type="EMBL" id="PZFK01000004">
    <property type="protein sequence ID" value="PTI30563.1"/>
    <property type="molecule type" value="Genomic_DNA"/>
</dbReference>
<dbReference type="SUPFAM" id="SSF48295">
    <property type="entry name" value="TrpR-like"/>
    <property type="match status" value="2"/>
</dbReference>
<evidence type="ECO:0000313" key="6">
    <source>
        <dbReference type="Proteomes" id="UP000241209"/>
    </source>
</evidence>
<reference evidence="5 6" key="1">
    <citation type="journal article" date="2016" name="Front. Microbiol.">
        <title>Comprehensive Phylogenetic Analysis of Bovine Non-aureus Staphylococci Species Based on Whole-Genome Sequencing.</title>
        <authorList>
            <person name="Naushad S."/>
            <person name="Barkema H.W."/>
            <person name="Luby C."/>
            <person name="Condas L.A."/>
            <person name="Nobrega D.B."/>
            <person name="Carson D.A."/>
            <person name="De Buck J."/>
        </authorList>
    </citation>
    <scope>NUCLEOTIDE SEQUENCE [LARGE SCALE GENOMIC DNA]</scope>
    <source>
        <strain evidence="5 6">SNUC 2204</strain>
    </source>
</reference>
<dbReference type="Proteomes" id="UP000241209">
    <property type="component" value="Unassembled WGS sequence"/>
</dbReference>